<dbReference type="PANTHER" id="PTHR15076:SF12">
    <property type="entry name" value="CD99 ANTIGEN-LIKE PROTEIN 2"/>
    <property type="match status" value="1"/>
</dbReference>
<evidence type="ECO:0000256" key="5">
    <source>
        <dbReference type="ARBA" id="ARBA00022729"/>
    </source>
</evidence>
<comment type="subcellular location">
    <subcellularLocation>
        <location evidence="1">Cell junction</location>
    </subcellularLocation>
    <subcellularLocation>
        <location evidence="10">Cell membrane</location>
        <topology evidence="10">Single-pass type I membrane protein</topology>
        <orientation evidence="10">Extracellular side</orientation>
    </subcellularLocation>
</comment>
<gene>
    <name evidence="15" type="ORF">Q7C36_004645</name>
</gene>
<evidence type="ECO:0000256" key="10">
    <source>
        <dbReference type="ARBA" id="ARBA00037814"/>
    </source>
</evidence>
<protein>
    <recommendedName>
        <fullName evidence="11">CD99 antigen-like protein 2</fullName>
    </recommendedName>
</protein>
<dbReference type="GO" id="GO:0070161">
    <property type="term" value="C:anchoring junction"/>
    <property type="evidence" value="ECO:0007669"/>
    <property type="project" value="UniProtKB-SubCell"/>
</dbReference>
<name>A0AA88TBA6_TACVA</name>
<keyword evidence="5 14" id="KW-0732">Signal</keyword>
<dbReference type="EMBL" id="JAVHJS010000004">
    <property type="protein sequence ID" value="KAK2860479.1"/>
    <property type="molecule type" value="Genomic_DNA"/>
</dbReference>
<dbReference type="Proteomes" id="UP001187315">
    <property type="component" value="Unassembled WGS sequence"/>
</dbReference>
<keyword evidence="8 13" id="KW-1133">Transmembrane helix</keyword>
<evidence type="ECO:0000256" key="12">
    <source>
        <dbReference type="SAM" id="MobiDB-lite"/>
    </source>
</evidence>
<keyword evidence="7" id="KW-0965">Cell junction</keyword>
<comment type="similarity">
    <text evidence="2">Belongs to the CD99 family.</text>
</comment>
<dbReference type="PANTHER" id="PTHR15076">
    <property type="entry name" value="CD99/MIC2 PROTEIN RELATED"/>
    <property type="match status" value="1"/>
</dbReference>
<keyword evidence="3" id="KW-1003">Cell membrane</keyword>
<keyword evidence="4 13" id="KW-0812">Transmembrane</keyword>
<evidence type="ECO:0000256" key="7">
    <source>
        <dbReference type="ARBA" id="ARBA00022949"/>
    </source>
</evidence>
<evidence type="ECO:0000256" key="3">
    <source>
        <dbReference type="ARBA" id="ARBA00022475"/>
    </source>
</evidence>
<dbReference type="AlphaFoldDB" id="A0AA88TBA6"/>
<keyword evidence="16" id="KW-1185">Reference proteome</keyword>
<evidence type="ECO:0000313" key="15">
    <source>
        <dbReference type="EMBL" id="KAK2860479.1"/>
    </source>
</evidence>
<dbReference type="GO" id="GO:0005886">
    <property type="term" value="C:plasma membrane"/>
    <property type="evidence" value="ECO:0007669"/>
    <property type="project" value="UniProtKB-SubCell"/>
</dbReference>
<organism evidence="15 16">
    <name type="scientific">Tachysurus vachellii</name>
    <name type="common">Darkbarbel catfish</name>
    <name type="synonym">Pelteobagrus vachellii</name>
    <dbReference type="NCBI Taxonomy" id="175792"/>
    <lineage>
        <taxon>Eukaryota</taxon>
        <taxon>Metazoa</taxon>
        <taxon>Chordata</taxon>
        <taxon>Craniata</taxon>
        <taxon>Vertebrata</taxon>
        <taxon>Euteleostomi</taxon>
        <taxon>Actinopterygii</taxon>
        <taxon>Neopterygii</taxon>
        <taxon>Teleostei</taxon>
        <taxon>Ostariophysi</taxon>
        <taxon>Siluriformes</taxon>
        <taxon>Bagridae</taxon>
        <taxon>Tachysurus</taxon>
    </lineage>
</organism>
<evidence type="ECO:0000256" key="14">
    <source>
        <dbReference type="SAM" id="SignalP"/>
    </source>
</evidence>
<evidence type="ECO:0000256" key="13">
    <source>
        <dbReference type="SAM" id="Phobius"/>
    </source>
</evidence>
<feature type="compositionally biased region" description="Basic and acidic residues" evidence="12">
    <location>
        <begin position="123"/>
        <end position="134"/>
    </location>
</feature>
<accession>A0AA88TBA6</accession>
<feature type="transmembrane region" description="Helical" evidence="13">
    <location>
        <begin position="207"/>
        <end position="228"/>
    </location>
</feature>
<feature type="compositionally biased region" description="Gly residues" evidence="12">
    <location>
        <begin position="135"/>
        <end position="150"/>
    </location>
</feature>
<feature type="compositionally biased region" description="Basic and acidic residues" evidence="12">
    <location>
        <begin position="63"/>
        <end position="78"/>
    </location>
</feature>
<feature type="compositionally biased region" description="Gly residues" evidence="12">
    <location>
        <begin position="173"/>
        <end position="185"/>
    </location>
</feature>
<evidence type="ECO:0000256" key="6">
    <source>
        <dbReference type="ARBA" id="ARBA00022889"/>
    </source>
</evidence>
<evidence type="ECO:0000313" key="16">
    <source>
        <dbReference type="Proteomes" id="UP001187315"/>
    </source>
</evidence>
<evidence type="ECO:0000256" key="9">
    <source>
        <dbReference type="ARBA" id="ARBA00023136"/>
    </source>
</evidence>
<evidence type="ECO:0000256" key="11">
    <source>
        <dbReference type="ARBA" id="ARBA00040427"/>
    </source>
</evidence>
<evidence type="ECO:0000256" key="8">
    <source>
        <dbReference type="ARBA" id="ARBA00022989"/>
    </source>
</evidence>
<sequence length="280" mass="29134">MRGFAVWACLALFSLLVLGGLADDFKLSDAFDDPTSPTPKQKENEQPGGGVNPEKPTQKPAVKPKEPVKSTTKPKEENLADFFGPTVRSALLPRTSARPLRPSAPSGKTDPLAFDLADALPENNKKNQNDKDFGGGDSNPGIAGGNGGKGLTDDDLYNLNKDGSYHPDKGTGGKKGSGGSGGSGGSDSPVDPADDGDYDSMAETGTIAGIVSAVAMALLGAVSSYISYQKKKFCFSIQQSLNADMVKAENPEAVVAQEPQVQQTLLQPPNAEPPTEDNAV</sequence>
<dbReference type="Pfam" id="PF12301">
    <property type="entry name" value="CD99L2"/>
    <property type="match status" value="1"/>
</dbReference>
<keyword evidence="6" id="KW-0130">Cell adhesion</keyword>
<evidence type="ECO:0000256" key="2">
    <source>
        <dbReference type="ARBA" id="ARBA00008763"/>
    </source>
</evidence>
<reference evidence="15" key="1">
    <citation type="submission" date="2023-08" db="EMBL/GenBank/DDBJ databases">
        <title>Pelteobagrus vachellii genome.</title>
        <authorList>
            <person name="Liu H."/>
        </authorList>
    </citation>
    <scope>NUCLEOTIDE SEQUENCE</scope>
    <source>
        <strain evidence="15">PRFRI_2022a</strain>
        <tissue evidence="15">Muscle</tissue>
    </source>
</reference>
<feature type="region of interest" description="Disordered" evidence="12">
    <location>
        <begin position="27"/>
        <end position="201"/>
    </location>
</feature>
<dbReference type="GO" id="GO:0007155">
    <property type="term" value="P:cell adhesion"/>
    <property type="evidence" value="ECO:0007669"/>
    <property type="project" value="UniProtKB-KW"/>
</dbReference>
<evidence type="ECO:0000256" key="1">
    <source>
        <dbReference type="ARBA" id="ARBA00004282"/>
    </source>
</evidence>
<feature type="signal peptide" evidence="14">
    <location>
        <begin position="1"/>
        <end position="22"/>
    </location>
</feature>
<evidence type="ECO:0000256" key="4">
    <source>
        <dbReference type="ARBA" id="ARBA00022692"/>
    </source>
</evidence>
<dbReference type="InterPro" id="IPR022078">
    <property type="entry name" value="CD99L2"/>
</dbReference>
<proteinExistence type="inferred from homology"/>
<feature type="chain" id="PRO_5041687444" description="CD99 antigen-like protein 2" evidence="14">
    <location>
        <begin position="23"/>
        <end position="280"/>
    </location>
</feature>
<comment type="caution">
    <text evidence="15">The sequence shown here is derived from an EMBL/GenBank/DDBJ whole genome shotgun (WGS) entry which is preliminary data.</text>
</comment>
<keyword evidence="9 13" id="KW-0472">Membrane</keyword>